<dbReference type="EMBL" id="KB097744">
    <property type="protein sequence ID" value="ESN90816.1"/>
    <property type="molecule type" value="Genomic_DNA"/>
</dbReference>
<protein>
    <submittedName>
        <fullName evidence="2 3">Uncharacterized protein</fullName>
    </submittedName>
</protein>
<feature type="compositionally biased region" description="Low complexity" evidence="1">
    <location>
        <begin position="1120"/>
        <end position="1145"/>
    </location>
</feature>
<dbReference type="InParanoid" id="T1FIB5"/>
<feature type="compositionally biased region" description="Polar residues" evidence="1">
    <location>
        <begin position="1"/>
        <end position="16"/>
    </location>
</feature>
<reference evidence="2 4" key="2">
    <citation type="journal article" date="2013" name="Nature">
        <title>Insights into bilaterian evolution from three spiralian genomes.</title>
        <authorList>
            <person name="Simakov O."/>
            <person name="Marletaz F."/>
            <person name="Cho S.J."/>
            <person name="Edsinger-Gonzales E."/>
            <person name="Havlak P."/>
            <person name="Hellsten U."/>
            <person name="Kuo D.H."/>
            <person name="Larsson T."/>
            <person name="Lv J."/>
            <person name="Arendt D."/>
            <person name="Savage R."/>
            <person name="Osoegawa K."/>
            <person name="de Jong P."/>
            <person name="Grimwood J."/>
            <person name="Chapman J.A."/>
            <person name="Shapiro H."/>
            <person name="Aerts A."/>
            <person name="Otillar R.P."/>
            <person name="Terry A.Y."/>
            <person name="Boore J.L."/>
            <person name="Grigoriev I.V."/>
            <person name="Lindberg D.R."/>
            <person name="Seaver E.C."/>
            <person name="Weisblat D.A."/>
            <person name="Putnam N.H."/>
            <person name="Rokhsar D.S."/>
        </authorList>
    </citation>
    <scope>NUCLEOTIDE SEQUENCE</scope>
</reference>
<feature type="region of interest" description="Disordered" evidence="1">
    <location>
        <begin position="1002"/>
        <end position="1081"/>
    </location>
</feature>
<feature type="region of interest" description="Disordered" evidence="1">
    <location>
        <begin position="948"/>
        <end position="968"/>
    </location>
</feature>
<reference evidence="3" key="3">
    <citation type="submission" date="2015-06" db="UniProtKB">
        <authorList>
            <consortium name="EnsemblMetazoa"/>
        </authorList>
    </citation>
    <scope>IDENTIFICATION</scope>
</reference>
<evidence type="ECO:0000256" key="1">
    <source>
        <dbReference type="SAM" id="MobiDB-lite"/>
    </source>
</evidence>
<name>T1FIB5_HELRO</name>
<evidence type="ECO:0000313" key="4">
    <source>
        <dbReference type="Proteomes" id="UP000015101"/>
    </source>
</evidence>
<reference evidence="4" key="1">
    <citation type="submission" date="2012-12" db="EMBL/GenBank/DDBJ databases">
        <authorList>
            <person name="Hellsten U."/>
            <person name="Grimwood J."/>
            <person name="Chapman J.A."/>
            <person name="Shapiro H."/>
            <person name="Aerts A."/>
            <person name="Otillar R.P."/>
            <person name="Terry A.Y."/>
            <person name="Boore J.L."/>
            <person name="Simakov O."/>
            <person name="Marletaz F."/>
            <person name="Cho S.-J."/>
            <person name="Edsinger-Gonzales E."/>
            <person name="Havlak P."/>
            <person name="Kuo D.-H."/>
            <person name="Larsson T."/>
            <person name="Lv J."/>
            <person name="Arendt D."/>
            <person name="Savage R."/>
            <person name="Osoegawa K."/>
            <person name="de Jong P."/>
            <person name="Lindberg D.R."/>
            <person name="Seaver E.C."/>
            <person name="Weisblat D.A."/>
            <person name="Putnam N.H."/>
            <person name="Grigoriev I.V."/>
            <person name="Rokhsar D.S."/>
        </authorList>
    </citation>
    <scope>NUCLEOTIDE SEQUENCE</scope>
</reference>
<feature type="region of interest" description="Disordered" evidence="1">
    <location>
        <begin position="1"/>
        <end position="21"/>
    </location>
</feature>
<evidence type="ECO:0000313" key="3">
    <source>
        <dbReference type="EnsemblMetazoa" id="HelroP182524"/>
    </source>
</evidence>
<organism evidence="3 4">
    <name type="scientific">Helobdella robusta</name>
    <name type="common">Californian leech</name>
    <dbReference type="NCBI Taxonomy" id="6412"/>
    <lineage>
        <taxon>Eukaryota</taxon>
        <taxon>Metazoa</taxon>
        <taxon>Spiralia</taxon>
        <taxon>Lophotrochozoa</taxon>
        <taxon>Annelida</taxon>
        <taxon>Clitellata</taxon>
        <taxon>Hirudinea</taxon>
        <taxon>Rhynchobdellida</taxon>
        <taxon>Glossiphoniidae</taxon>
        <taxon>Helobdella</taxon>
    </lineage>
</organism>
<evidence type="ECO:0000313" key="2">
    <source>
        <dbReference type="EMBL" id="ESN90816.1"/>
    </source>
</evidence>
<feature type="compositionally biased region" description="Basic and acidic residues" evidence="1">
    <location>
        <begin position="1008"/>
        <end position="1026"/>
    </location>
</feature>
<dbReference type="CTD" id="20208564"/>
<feature type="region of interest" description="Disordered" evidence="1">
    <location>
        <begin position="335"/>
        <end position="368"/>
    </location>
</feature>
<proteinExistence type="predicted"/>
<sequence>MGQENTKSIGSNTTSHDSGHCLFNDNNNNMKNNETHLSSNCGTDTLQEDDDIMDTSNNNHSTDIDNINNNYIGNIITSYYNPSNPIQDDVSNASNRIHDISNVSNQITSLECPGLNLKRSDLMISLRRRSQSSPLPILPVIDEDKVLTNSTTALDIEKYIIKISTNNLENTNICHQIPKPSEDSMETLEMMPQVRKKLINPSKCIGSNSDSSSKNYVSISNVDEMGENIAEYVEVTEVNFTSTISKLADDNNNTYVINNADKNVDDIDNTDINKTDNNADVTSTNDINSVINVDNANNDFNYNIIVDNINASVSNMTIDENVKKFDAYNNNIGPSTDFKESTMSPSSSSEFSQSNNKFTNDHDNNRNNRMIGDRVQNLALHEGIEVSALTTTLLQRSNEQQQQQCINYKLRTDEFMKMIDDIIGSCDNVNDNISDNENTSKDEALHSDVDVCTKLFERLSVCNSDFNNSNVNDVNNSTGPNKVDTNNSIDANKIDVDNLIDANKIVVGNLVDSEKNDVDSFFDSVKHEDGVINIEPPISKNYIDDNSKNCFKEYNVKDVDADSPNDSYNECFIINKSNQPAAAEHQIETTNCNIDNKIKDITNDNNNNDNSHNNNASSNIENDNNDASSNDDCNNFVTNSLPTVKKSFTKDFEGLDMNSDPSRLGFDVVSKTDNDDGDIHIADVLSSDMNVGCMEVEERGGEEKVKKLGGLINRTFGEMDDNNDGLGALSSSEIRSDDVVKFNEMRMDDDSKIVEVIHTTVYERKDEIYDSAGAVGSVDNTGDSKCNVEDIRENIFVSNSPPITKKIVAIDFDKLDIDSDPTKLTSMLTDGVLSQYGTNQTEDVDKMKKHCGFVSNSDGVSMNNFEIVNNEKKNHISPDDTKKLFNTTLKQLSCENKCHKNNNFKDDDEVPISPAAVVNKPTGMNMSSNFNTRVLKLSTEQLETAADQKEAFAESRPSSLRSSSPALMPPTHPIINWDHIDEHSDPALFCKSSSSSFIINTNNSGDNYKNKNDDDYDDKGTTKDNFKTLSPTKVTEKRTTMKKKSVGPPRHAKDGEKKCAAECSAGTTDDKLESKKPPVKRFQRPVNLTKLTGSAVGKNNCNDDEDVLILLPPSKNSLITSSTTTTPSTMTSSAMARTSSSSPSSHLKNVDSINIGEVNVDNQLDRVQQSDSNSLNHFASSSFLDTSLSFDTIKGSDGNLSISSIEPSSLNPVLCSSILESDLQINCVKLSDDSIPNDTINSCNDVINDNSNNSGNISNNVSNINKLDISRSSNRKMNVMNFSVEEMKNFLKLPGPAITTFAATTAATADGATDTNVDIFDRTLCENDASMQQTGVVELGSVLINEHEGKPTFKSASEVFGDPTQWDVLEKYTSKMNTQQILDFYVIIKNRWY</sequence>
<keyword evidence="4" id="KW-1185">Reference proteome</keyword>
<gene>
    <name evidence="3" type="primary">20208564</name>
    <name evidence="2" type="ORF">HELRODRAFT_182524</name>
</gene>
<feature type="compositionally biased region" description="Low complexity" evidence="1">
    <location>
        <begin position="955"/>
        <end position="966"/>
    </location>
</feature>
<dbReference type="KEGG" id="hro:HELRODRAFT_182524"/>
<accession>T1FIB5</accession>
<dbReference type="EMBL" id="AMQM01008236">
    <property type="status" value="NOT_ANNOTATED_CDS"/>
    <property type="molecule type" value="Genomic_DNA"/>
</dbReference>
<feature type="compositionally biased region" description="Basic and acidic residues" evidence="1">
    <location>
        <begin position="1051"/>
        <end position="1060"/>
    </location>
</feature>
<dbReference type="EnsemblMetazoa" id="HelroT182524">
    <property type="protein sequence ID" value="HelroP182524"/>
    <property type="gene ID" value="HelroG182524"/>
</dbReference>
<dbReference type="Proteomes" id="UP000015101">
    <property type="component" value="Unassembled WGS sequence"/>
</dbReference>
<dbReference type="GeneID" id="20208564"/>
<feature type="compositionally biased region" description="Low complexity" evidence="1">
    <location>
        <begin position="341"/>
        <end position="354"/>
    </location>
</feature>
<dbReference type="RefSeq" id="XP_009031028.1">
    <property type="nucleotide sequence ID" value="XM_009032780.1"/>
</dbReference>
<feature type="region of interest" description="Disordered" evidence="1">
    <location>
        <begin position="603"/>
        <end position="634"/>
    </location>
</feature>
<feature type="region of interest" description="Disordered" evidence="1">
    <location>
        <begin position="1119"/>
        <end position="1149"/>
    </location>
</feature>
<dbReference type="OMA" id="ENTNICH"/>
<dbReference type="HOGENOM" id="CLU_254809_0_0_1"/>